<dbReference type="PANTHER" id="PTHR11360:SF234">
    <property type="entry name" value="MFS-TYPE TRANSPORTER DBAD-RELATED"/>
    <property type="match status" value="1"/>
</dbReference>
<sequence>MSQISLSKGSNEVKEGAVITENTTLGSFSVLQDESIAAIYPAGKTRAWCTVAGASLLLLGSEGILEAGGVFQEYYLTVWLNRFTNSDIGWIGSIGISLAYFLGIIGGKLYDAGYGRLSITIGSFLFPFSLFMLSLTKQNKYYQVFLAQAIGLGLGSALILVTCFTMISHHFQSRKAVPLGIIGTSFSLGGSVFPIMLNQIINSKLGYPWAIRILAFTSTGCLIMGNILITIPPPPPKGPSTEKKRVNYKPFLNWPFVLSLVGFGFIGQLGLYLSLIFAQIFALQNNISAKFTFYAISVMNFSGIFGKPSVNYLADRLGVLNMTTALLSITGIASFCMNVCVNLGSFIVFCIIYGYCVNACISLYFLTIATLAPDQDSLGIAFGIGTIPVGLSSIFATPIIGLILGETTETIHWWRGILYASVCILVSAVLQLIARQFRVRNLKKKGEYKGWRV</sequence>
<evidence type="ECO:0000313" key="6">
    <source>
        <dbReference type="Proteomes" id="UP000054279"/>
    </source>
</evidence>
<feature type="transmembrane region" description="Helical" evidence="3">
    <location>
        <begin position="117"/>
        <end position="135"/>
    </location>
</feature>
<dbReference type="Proteomes" id="UP000054279">
    <property type="component" value="Unassembled WGS sequence"/>
</dbReference>
<dbReference type="InterPro" id="IPR011701">
    <property type="entry name" value="MFS"/>
</dbReference>
<feature type="domain" description="Major facilitator superfamily (MFS) profile" evidence="4">
    <location>
        <begin position="256"/>
        <end position="453"/>
    </location>
</feature>
<dbReference type="InterPro" id="IPR020846">
    <property type="entry name" value="MFS_dom"/>
</dbReference>
<gene>
    <name evidence="5" type="ORF">M422DRAFT_251742</name>
</gene>
<dbReference type="PROSITE" id="PS50850">
    <property type="entry name" value="MFS"/>
    <property type="match status" value="1"/>
</dbReference>
<dbReference type="Gene3D" id="1.20.1250.20">
    <property type="entry name" value="MFS general substrate transporter like domains"/>
    <property type="match status" value="2"/>
</dbReference>
<dbReference type="EMBL" id="KN837115">
    <property type="protein sequence ID" value="KIJ44757.1"/>
    <property type="molecule type" value="Genomic_DNA"/>
</dbReference>
<accession>A0A0C9VQX9</accession>
<evidence type="ECO:0000313" key="5">
    <source>
        <dbReference type="EMBL" id="KIJ44757.1"/>
    </source>
</evidence>
<dbReference type="InterPro" id="IPR036259">
    <property type="entry name" value="MFS_trans_sf"/>
</dbReference>
<dbReference type="Pfam" id="PF07690">
    <property type="entry name" value="MFS_1"/>
    <property type="match status" value="1"/>
</dbReference>
<evidence type="ECO:0000256" key="1">
    <source>
        <dbReference type="ARBA" id="ARBA00004141"/>
    </source>
</evidence>
<feature type="transmembrane region" description="Helical" evidence="3">
    <location>
        <begin position="88"/>
        <end position="105"/>
    </location>
</feature>
<feature type="transmembrane region" description="Helical" evidence="3">
    <location>
        <begin position="378"/>
        <end position="404"/>
    </location>
</feature>
<dbReference type="AlphaFoldDB" id="A0A0C9VQX9"/>
<comment type="subcellular location">
    <subcellularLocation>
        <location evidence="1">Membrane</location>
        <topology evidence="1">Multi-pass membrane protein</topology>
    </subcellularLocation>
</comment>
<feature type="transmembrane region" description="Helical" evidence="3">
    <location>
        <begin position="343"/>
        <end position="366"/>
    </location>
</feature>
<feature type="transmembrane region" description="Helical" evidence="3">
    <location>
        <begin position="287"/>
        <end position="305"/>
    </location>
</feature>
<dbReference type="SUPFAM" id="SSF103473">
    <property type="entry name" value="MFS general substrate transporter"/>
    <property type="match status" value="1"/>
</dbReference>
<dbReference type="InterPro" id="IPR050327">
    <property type="entry name" value="Proton-linked_MCT"/>
</dbReference>
<evidence type="ECO:0000259" key="4">
    <source>
        <dbReference type="PROSITE" id="PS50850"/>
    </source>
</evidence>
<keyword evidence="3" id="KW-0472">Membrane</keyword>
<organism evidence="5 6">
    <name type="scientific">Sphaerobolus stellatus (strain SS14)</name>
    <dbReference type="NCBI Taxonomy" id="990650"/>
    <lineage>
        <taxon>Eukaryota</taxon>
        <taxon>Fungi</taxon>
        <taxon>Dikarya</taxon>
        <taxon>Basidiomycota</taxon>
        <taxon>Agaricomycotina</taxon>
        <taxon>Agaricomycetes</taxon>
        <taxon>Phallomycetidae</taxon>
        <taxon>Geastrales</taxon>
        <taxon>Sphaerobolaceae</taxon>
        <taxon>Sphaerobolus</taxon>
    </lineage>
</organism>
<dbReference type="GO" id="GO:0016020">
    <property type="term" value="C:membrane"/>
    <property type="evidence" value="ECO:0007669"/>
    <property type="project" value="UniProtKB-SubCell"/>
</dbReference>
<protein>
    <recommendedName>
        <fullName evidence="4">Major facilitator superfamily (MFS) profile domain-containing protein</fullName>
    </recommendedName>
</protein>
<keyword evidence="3" id="KW-1133">Transmembrane helix</keyword>
<feature type="transmembrane region" description="Helical" evidence="3">
    <location>
        <begin position="252"/>
        <end position="281"/>
    </location>
</feature>
<dbReference type="HOGENOM" id="CLU_001265_1_1_1"/>
<evidence type="ECO:0000256" key="3">
    <source>
        <dbReference type="SAM" id="Phobius"/>
    </source>
</evidence>
<feature type="transmembrane region" description="Helical" evidence="3">
    <location>
        <begin position="141"/>
        <end position="164"/>
    </location>
</feature>
<feature type="transmembrane region" description="Helical" evidence="3">
    <location>
        <begin position="209"/>
        <end position="231"/>
    </location>
</feature>
<name>A0A0C9VQX9_SPHS4</name>
<dbReference type="GO" id="GO:0022857">
    <property type="term" value="F:transmembrane transporter activity"/>
    <property type="evidence" value="ECO:0007669"/>
    <property type="project" value="InterPro"/>
</dbReference>
<keyword evidence="6" id="KW-1185">Reference proteome</keyword>
<dbReference type="OrthoDB" id="6499973at2759"/>
<keyword evidence="3" id="KW-0812">Transmembrane</keyword>
<dbReference type="PANTHER" id="PTHR11360">
    <property type="entry name" value="MONOCARBOXYLATE TRANSPORTER"/>
    <property type="match status" value="1"/>
</dbReference>
<reference evidence="5 6" key="1">
    <citation type="submission" date="2014-06" db="EMBL/GenBank/DDBJ databases">
        <title>Evolutionary Origins and Diversification of the Mycorrhizal Mutualists.</title>
        <authorList>
            <consortium name="DOE Joint Genome Institute"/>
            <consortium name="Mycorrhizal Genomics Consortium"/>
            <person name="Kohler A."/>
            <person name="Kuo A."/>
            <person name="Nagy L.G."/>
            <person name="Floudas D."/>
            <person name="Copeland A."/>
            <person name="Barry K.W."/>
            <person name="Cichocki N."/>
            <person name="Veneault-Fourrey C."/>
            <person name="LaButti K."/>
            <person name="Lindquist E.A."/>
            <person name="Lipzen A."/>
            <person name="Lundell T."/>
            <person name="Morin E."/>
            <person name="Murat C."/>
            <person name="Riley R."/>
            <person name="Ohm R."/>
            <person name="Sun H."/>
            <person name="Tunlid A."/>
            <person name="Henrissat B."/>
            <person name="Grigoriev I.V."/>
            <person name="Hibbett D.S."/>
            <person name="Martin F."/>
        </authorList>
    </citation>
    <scope>NUCLEOTIDE SEQUENCE [LARGE SCALE GENOMIC DNA]</scope>
    <source>
        <strain evidence="5 6">SS14</strain>
    </source>
</reference>
<feature type="transmembrane region" description="Helical" evidence="3">
    <location>
        <begin position="176"/>
        <end position="197"/>
    </location>
</feature>
<feature type="transmembrane region" description="Helical" evidence="3">
    <location>
        <begin position="317"/>
        <end position="337"/>
    </location>
</feature>
<evidence type="ECO:0000256" key="2">
    <source>
        <dbReference type="ARBA" id="ARBA00006727"/>
    </source>
</evidence>
<feature type="transmembrane region" description="Helical" evidence="3">
    <location>
        <begin position="416"/>
        <end position="434"/>
    </location>
</feature>
<comment type="similarity">
    <text evidence="2">Belongs to the major facilitator superfamily. Monocarboxylate porter (TC 2.A.1.13) family.</text>
</comment>
<proteinExistence type="inferred from homology"/>